<feature type="transmembrane region" description="Helical" evidence="7">
    <location>
        <begin position="113"/>
        <end position="136"/>
    </location>
</feature>
<keyword evidence="4 7" id="KW-0812">Transmembrane</keyword>
<keyword evidence="6 7" id="KW-0472">Membrane</keyword>
<proteinExistence type="inferred from homology"/>
<evidence type="ECO:0000313" key="9">
    <source>
        <dbReference type="Proteomes" id="UP000886749"/>
    </source>
</evidence>
<dbReference type="Proteomes" id="UP000886749">
    <property type="component" value="Unassembled WGS sequence"/>
</dbReference>
<keyword evidence="5 7" id="KW-1133">Transmembrane helix</keyword>
<organism evidence="8 9">
    <name type="scientific">Candidatus Egerieicola pullicola</name>
    <dbReference type="NCBI Taxonomy" id="2840775"/>
    <lineage>
        <taxon>Bacteria</taxon>
        <taxon>Bacillati</taxon>
        <taxon>Bacillota</taxon>
        <taxon>Clostridia</taxon>
        <taxon>Eubacteriales</taxon>
        <taxon>Oscillospiraceae</taxon>
        <taxon>Oscillospiraceae incertae sedis</taxon>
        <taxon>Candidatus Egerieicola</taxon>
    </lineage>
</organism>
<feature type="transmembrane region" description="Helical" evidence="7">
    <location>
        <begin position="188"/>
        <end position="207"/>
    </location>
</feature>
<comment type="similarity">
    <text evidence="1">Belongs to the Lgt family.</text>
</comment>
<evidence type="ECO:0000256" key="4">
    <source>
        <dbReference type="ARBA" id="ARBA00022692"/>
    </source>
</evidence>
<evidence type="ECO:0000256" key="3">
    <source>
        <dbReference type="ARBA" id="ARBA00022679"/>
    </source>
</evidence>
<feature type="transmembrane region" description="Helical" evidence="7">
    <location>
        <begin position="247"/>
        <end position="266"/>
    </location>
</feature>
<reference evidence="8" key="1">
    <citation type="submission" date="2020-10" db="EMBL/GenBank/DDBJ databases">
        <authorList>
            <person name="Gilroy R."/>
        </authorList>
    </citation>
    <scope>NUCLEOTIDE SEQUENCE</scope>
    <source>
        <strain evidence="8">CHK184-25365</strain>
    </source>
</reference>
<dbReference type="PANTHER" id="PTHR30589:SF0">
    <property type="entry name" value="PHOSPHATIDYLGLYCEROL--PROLIPOPROTEIN DIACYLGLYCERYL TRANSFERASE"/>
    <property type="match status" value="1"/>
</dbReference>
<dbReference type="PANTHER" id="PTHR30589">
    <property type="entry name" value="PROLIPOPROTEIN DIACYLGLYCERYL TRANSFERASE"/>
    <property type="match status" value="1"/>
</dbReference>
<evidence type="ECO:0000313" key="8">
    <source>
        <dbReference type="EMBL" id="HIR41706.1"/>
    </source>
</evidence>
<evidence type="ECO:0000256" key="1">
    <source>
        <dbReference type="ARBA" id="ARBA00007150"/>
    </source>
</evidence>
<evidence type="ECO:0000256" key="6">
    <source>
        <dbReference type="ARBA" id="ARBA00023136"/>
    </source>
</evidence>
<dbReference type="Pfam" id="PF01790">
    <property type="entry name" value="LGT"/>
    <property type="match status" value="1"/>
</dbReference>
<dbReference type="AlphaFoldDB" id="A0A9D1AL20"/>
<accession>A0A9D1AL20</accession>
<dbReference type="InterPro" id="IPR001640">
    <property type="entry name" value="Lgt"/>
</dbReference>
<reference evidence="8" key="2">
    <citation type="journal article" date="2021" name="PeerJ">
        <title>Extensive microbial diversity within the chicken gut microbiome revealed by metagenomics and culture.</title>
        <authorList>
            <person name="Gilroy R."/>
            <person name="Ravi A."/>
            <person name="Getino M."/>
            <person name="Pursley I."/>
            <person name="Horton D.L."/>
            <person name="Alikhan N.F."/>
            <person name="Baker D."/>
            <person name="Gharbi K."/>
            <person name="Hall N."/>
            <person name="Watson M."/>
            <person name="Adriaenssens E.M."/>
            <person name="Foster-Nyarko E."/>
            <person name="Jarju S."/>
            <person name="Secka A."/>
            <person name="Antonio M."/>
            <person name="Oren A."/>
            <person name="Chaudhuri R.R."/>
            <person name="La Ragione R."/>
            <person name="Hildebrand F."/>
            <person name="Pallen M.J."/>
        </authorList>
    </citation>
    <scope>NUCLEOTIDE SEQUENCE</scope>
    <source>
        <strain evidence="8">CHK184-25365</strain>
    </source>
</reference>
<dbReference type="GO" id="GO:0005886">
    <property type="term" value="C:plasma membrane"/>
    <property type="evidence" value="ECO:0007669"/>
    <property type="project" value="InterPro"/>
</dbReference>
<feature type="transmembrane region" description="Helical" evidence="7">
    <location>
        <begin position="157"/>
        <end position="182"/>
    </location>
</feature>
<feature type="transmembrane region" description="Helical" evidence="7">
    <location>
        <begin position="219"/>
        <end position="235"/>
    </location>
</feature>
<keyword evidence="3 8" id="KW-0808">Transferase</keyword>
<sequence length="293" mass="32742">MKRWKKLHLPLWLAAAVLVFALLFLCDVLTSVHLDYFFDFVGYGGTFAYHSLGRFLYWGLMLFGFGLTLVLGWFRRKQYGLPGWAAVVIPLAFFLLAFVGGKLLYLLENIHTVLVYGIGLDGMSLFGAIFLVLAAGTVAGKCSPLSMGTLLDYCTPFGLILLACVRMGCFFQGCCGGITFWLSNSTPLILPVQLFEVVLDLILLELCFRLEISHFRQGLLYPVFLMGYGTIRFLLEFLRNTPKDWLIFSNGQIFALVSILLGVLLYRHFQKQAALAAKSSKKGRKASRAGQKS</sequence>
<gene>
    <name evidence="8" type="ORF">IAB36_07760</name>
</gene>
<dbReference type="GO" id="GO:0042158">
    <property type="term" value="P:lipoprotein biosynthetic process"/>
    <property type="evidence" value="ECO:0007669"/>
    <property type="project" value="InterPro"/>
</dbReference>
<dbReference type="GO" id="GO:0008961">
    <property type="term" value="F:phosphatidylglycerol-prolipoprotein diacylglyceryl transferase activity"/>
    <property type="evidence" value="ECO:0007669"/>
    <property type="project" value="InterPro"/>
</dbReference>
<feature type="transmembrane region" description="Helical" evidence="7">
    <location>
        <begin position="81"/>
        <end position="107"/>
    </location>
</feature>
<evidence type="ECO:0000256" key="5">
    <source>
        <dbReference type="ARBA" id="ARBA00022989"/>
    </source>
</evidence>
<protein>
    <submittedName>
        <fullName evidence="8">Prolipoprotein diacylglyceryl transferase</fullName>
    </submittedName>
</protein>
<comment type="caution">
    <text evidence="8">The sequence shown here is derived from an EMBL/GenBank/DDBJ whole genome shotgun (WGS) entry which is preliminary data.</text>
</comment>
<keyword evidence="2" id="KW-1003">Cell membrane</keyword>
<name>A0A9D1AL20_9FIRM</name>
<feature type="transmembrane region" description="Helical" evidence="7">
    <location>
        <begin position="55"/>
        <end position="74"/>
    </location>
</feature>
<dbReference type="EMBL" id="DVGY01000179">
    <property type="protein sequence ID" value="HIR41706.1"/>
    <property type="molecule type" value="Genomic_DNA"/>
</dbReference>
<evidence type="ECO:0000256" key="2">
    <source>
        <dbReference type="ARBA" id="ARBA00022475"/>
    </source>
</evidence>
<evidence type="ECO:0000256" key="7">
    <source>
        <dbReference type="SAM" id="Phobius"/>
    </source>
</evidence>